<sequence>MLYILMRSWITSEANNLWVHAFSKSNAQMAQRKDGSEHVDNHITHGQGRSVVTHVLLILWRKSGINPSVTPGRAQTDESPRRLDLIHAKTFAIIGSAQYSGARVA</sequence>
<accession>A0A1B9FX11</accession>
<dbReference type="EMBL" id="KI894024">
    <property type="protein sequence ID" value="OCF23298.1"/>
    <property type="molecule type" value="Genomic_DNA"/>
</dbReference>
<dbReference type="AlphaFoldDB" id="A0A1B9FX11"/>
<reference evidence="1" key="2">
    <citation type="submission" date="2014-01" db="EMBL/GenBank/DDBJ databases">
        <title>Evolution of pathogenesis and genome organization in the Tremellales.</title>
        <authorList>
            <person name="Cuomo C."/>
            <person name="Litvintseva A."/>
            <person name="Heitman J."/>
            <person name="Chen Y."/>
            <person name="Sun S."/>
            <person name="Springer D."/>
            <person name="Dromer F."/>
            <person name="Young S."/>
            <person name="Zeng Q."/>
            <person name="Chapman S."/>
            <person name="Gujja S."/>
            <person name="Saif S."/>
            <person name="Birren B."/>
        </authorList>
    </citation>
    <scope>NUCLEOTIDE SEQUENCE</scope>
    <source>
        <strain evidence="1">CBS 10118</strain>
    </source>
</reference>
<organism evidence="1">
    <name type="scientific">Kwoniella bestiolae CBS 10118</name>
    <dbReference type="NCBI Taxonomy" id="1296100"/>
    <lineage>
        <taxon>Eukaryota</taxon>
        <taxon>Fungi</taxon>
        <taxon>Dikarya</taxon>
        <taxon>Basidiomycota</taxon>
        <taxon>Agaricomycotina</taxon>
        <taxon>Tremellomycetes</taxon>
        <taxon>Tremellales</taxon>
        <taxon>Cryptococcaceae</taxon>
        <taxon>Kwoniella</taxon>
    </lineage>
</organism>
<evidence type="ECO:0000313" key="1">
    <source>
        <dbReference type="EMBL" id="OCF23298.1"/>
    </source>
</evidence>
<protein>
    <submittedName>
        <fullName evidence="1">Uncharacterized protein</fullName>
    </submittedName>
</protein>
<reference evidence="1" key="1">
    <citation type="submission" date="2013-07" db="EMBL/GenBank/DDBJ databases">
        <title>The Genome Sequence of Cryptococcus bestiolae CBS10118.</title>
        <authorList>
            <consortium name="The Broad Institute Genome Sequencing Platform"/>
            <person name="Cuomo C."/>
            <person name="Litvintseva A."/>
            <person name="Chen Y."/>
            <person name="Heitman J."/>
            <person name="Sun S."/>
            <person name="Springer D."/>
            <person name="Dromer F."/>
            <person name="Young S.K."/>
            <person name="Zeng Q."/>
            <person name="Gargeya S."/>
            <person name="Fitzgerald M."/>
            <person name="Abouelleil A."/>
            <person name="Alvarado L."/>
            <person name="Berlin A.M."/>
            <person name="Chapman S.B."/>
            <person name="Dewar J."/>
            <person name="Goldberg J."/>
            <person name="Griggs A."/>
            <person name="Gujja S."/>
            <person name="Hansen M."/>
            <person name="Howarth C."/>
            <person name="Imamovic A."/>
            <person name="Larimer J."/>
            <person name="McCowan C."/>
            <person name="Murphy C."/>
            <person name="Pearson M."/>
            <person name="Priest M."/>
            <person name="Roberts A."/>
            <person name="Saif S."/>
            <person name="Shea T."/>
            <person name="Sykes S."/>
            <person name="Wortman J."/>
            <person name="Nusbaum C."/>
            <person name="Birren B."/>
        </authorList>
    </citation>
    <scope>NUCLEOTIDE SEQUENCE [LARGE SCALE GENOMIC DNA]</scope>
    <source>
        <strain evidence="1">CBS 10118</strain>
    </source>
</reference>
<dbReference type="VEuPathDB" id="FungiDB:I302_07652"/>
<proteinExistence type="predicted"/>
<name>A0A1B9FX11_9TREE</name>
<gene>
    <name evidence="1" type="ORF">I302_07652</name>
</gene>